<dbReference type="AlphaFoldDB" id="C1EBL7"/>
<evidence type="ECO:0000256" key="3">
    <source>
        <dbReference type="ARBA" id="ARBA00023004"/>
    </source>
</evidence>
<gene>
    <name evidence="7" type="primary">DNAJ</name>
    <name evidence="7" type="ORF">MICPUN_107385</name>
</gene>
<dbReference type="InterPro" id="IPR036869">
    <property type="entry name" value="J_dom_sf"/>
</dbReference>
<dbReference type="Proteomes" id="UP000002009">
    <property type="component" value="Chromosome 9"/>
</dbReference>
<evidence type="ECO:0000256" key="1">
    <source>
        <dbReference type="ARBA" id="ARBA00006169"/>
    </source>
</evidence>
<dbReference type="STRING" id="296587.C1EBL7"/>
<feature type="domain" description="DPH-type MB" evidence="6">
    <location>
        <begin position="84"/>
        <end position="162"/>
    </location>
</feature>
<evidence type="ECO:0000256" key="2">
    <source>
        <dbReference type="ARBA" id="ARBA00022723"/>
    </source>
</evidence>
<keyword evidence="8" id="KW-1185">Reference proteome</keyword>
<comment type="similarity">
    <text evidence="1">Belongs to the DPH4 family.</text>
</comment>
<evidence type="ECO:0000313" key="8">
    <source>
        <dbReference type="Proteomes" id="UP000002009"/>
    </source>
</evidence>
<dbReference type="PANTHER" id="PTHR44825">
    <property type="match status" value="1"/>
</dbReference>
<evidence type="ECO:0000256" key="4">
    <source>
        <dbReference type="SAM" id="MobiDB-lite"/>
    </source>
</evidence>
<dbReference type="GeneID" id="8246043"/>
<feature type="domain" description="J" evidence="5">
    <location>
        <begin position="10"/>
        <end position="75"/>
    </location>
</feature>
<sequence>MSGQGDPPRTHYDILGVDPTTSTTEDIKHAYRQKARALTTHPDKNKGEDEEFVRVKRAWEVLSDPDERKKYDAQLASRRVETVIDEHLDLNDLQSEEGYFTEDELDMNYTPPQLGRRLTCRYWHPCRCGGGFEVMADELHQDFDHVDLPCFNCSLHVRVTYGCE</sequence>
<dbReference type="InParanoid" id="C1EBL7"/>
<dbReference type="Gene3D" id="1.10.287.110">
    <property type="entry name" value="DnaJ domain"/>
    <property type="match status" value="1"/>
</dbReference>
<dbReference type="InterPro" id="IPR007872">
    <property type="entry name" value="DPH_MB_dom"/>
</dbReference>
<dbReference type="KEGG" id="mis:MICPUN_107385"/>
<dbReference type="PROSITE" id="PS50076">
    <property type="entry name" value="DNAJ_2"/>
    <property type="match status" value="1"/>
</dbReference>
<dbReference type="PROSITE" id="PS51074">
    <property type="entry name" value="DPH_MB"/>
    <property type="match status" value="1"/>
</dbReference>
<dbReference type="InterPro" id="IPR001623">
    <property type="entry name" value="DnaJ_domain"/>
</dbReference>
<dbReference type="OrthoDB" id="543414at2759"/>
<dbReference type="eggNOG" id="KOG0714">
    <property type="taxonomic scope" value="Eukaryota"/>
</dbReference>
<organism evidence="7 8">
    <name type="scientific">Micromonas commoda (strain RCC299 / NOUM17 / CCMP2709)</name>
    <name type="common">Picoplanktonic green alga</name>
    <dbReference type="NCBI Taxonomy" id="296587"/>
    <lineage>
        <taxon>Eukaryota</taxon>
        <taxon>Viridiplantae</taxon>
        <taxon>Chlorophyta</taxon>
        <taxon>Mamiellophyceae</taxon>
        <taxon>Mamiellales</taxon>
        <taxon>Mamiellaceae</taxon>
        <taxon>Micromonas</taxon>
    </lineage>
</organism>
<dbReference type="InterPro" id="IPR052763">
    <property type="entry name" value="DnaJ_C4"/>
</dbReference>
<dbReference type="CDD" id="cd06257">
    <property type="entry name" value="DnaJ"/>
    <property type="match status" value="1"/>
</dbReference>
<dbReference type="SUPFAM" id="SSF144217">
    <property type="entry name" value="CSL zinc finger"/>
    <property type="match status" value="1"/>
</dbReference>
<keyword evidence="2" id="KW-0479">Metal-binding</keyword>
<dbReference type="FunCoup" id="C1EBL7">
    <property type="interactions" value="1289"/>
</dbReference>
<dbReference type="Pfam" id="PF00226">
    <property type="entry name" value="DnaJ"/>
    <property type="match status" value="1"/>
</dbReference>
<dbReference type="PROSITE" id="PS00636">
    <property type="entry name" value="DNAJ_1"/>
    <property type="match status" value="1"/>
</dbReference>
<evidence type="ECO:0000259" key="6">
    <source>
        <dbReference type="PROSITE" id="PS51074"/>
    </source>
</evidence>
<dbReference type="Gene3D" id="3.10.660.10">
    <property type="entry name" value="DPH Zinc finger"/>
    <property type="match status" value="1"/>
</dbReference>
<dbReference type="Pfam" id="PF05207">
    <property type="entry name" value="Zn_ribbon_CSL"/>
    <property type="match status" value="1"/>
</dbReference>
<dbReference type="RefSeq" id="XP_002504486.1">
    <property type="nucleotide sequence ID" value="XM_002504440.1"/>
</dbReference>
<dbReference type="PANTHER" id="PTHR44825:SF1">
    <property type="entry name" value="DNAJ HOMOLOG SUBFAMILY C MEMBER 4"/>
    <property type="match status" value="1"/>
</dbReference>
<keyword evidence="3" id="KW-0408">Iron</keyword>
<accession>C1EBL7</accession>
<protein>
    <submittedName>
        <fullName evidence="7">DnaJ chaperone</fullName>
    </submittedName>
</protein>
<reference evidence="7 8" key="1">
    <citation type="journal article" date="2009" name="Science">
        <title>Green evolution and dynamic adaptations revealed by genomes of the marine picoeukaryotes Micromonas.</title>
        <authorList>
            <person name="Worden A.Z."/>
            <person name="Lee J.H."/>
            <person name="Mock T."/>
            <person name="Rouze P."/>
            <person name="Simmons M.P."/>
            <person name="Aerts A.L."/>
            <person name="Allen A.E."/>
            <person name="Cuvelier M.L."/>
            <person name="Derelle E."/>
            <person name="Everett M.V."/>
            <person name="Foulon E."/>
            <person name="Grimwood J."/>
            <person name="Gundlach H."/>
            <person name="Henrissat B."/>
            <person name="Napoli C."/>
            <person name="McDonald S.M."/>
            <person name="Parker M.S."/>
            <person name="Rombauts S."/>
            <person name="Salamov A."/>
            <person name="Von Dassow P."/>
            <person name="Badger J.H."/>
            <person name="Coutinho P.M."/>
            <person name="Demir E."/>
            <person name="Dubchak I."/>
            <person name="Gentemann C."/>
            <person name="Eikrem W."/>
            <person name="Gready J.E."/>
            <person name="John U."/>
            <person name="Lanier W."/>
            <person name="Lindquist E.A."/>
            <person name="Lucas S."/>
            <person name="Mayer K.F."/>
            <person name="Moreau H."/>
            <person name="Not F."/>
            <person name="Otillar R."/>
            <person name="Panaud O."/>
            <person name="Pangilinan J."/>
            <person name="Paulsen I."/>
            <person name="Piegu B."/>
            <person name="Poliakov A."/>
            <person name="Robbens S."/>
            <person name="Schmutz J."/>
            <person name="Toulza E."/>
            <person name="Wyss T."/>
            <person name="Zelensky A."/>
            <person name="Zhou K."/>
            <person name="Armbrust E.V."/>
            <person name="Bhattacharya D."/>
            <person name="Goodenough U.W."/>
            <person name="Van de Peer Y."/>
            <person name="Grigoriev I.V."/>
        </authorList>
    </citation>
    <scope>NUCLEOTIDE SEQUENCE [LARGE SCALE GENOMIC DNA]</scope>
    <source>
        <strain evidence="8">RCC299 / NOUM17</strain>
    </source>
</reference>
<dbReference type="EMBL" id="CP001329">
    <property type="protein sequence ID" value="ACO65744.1"/>
    <property type="molecule type" value="Genomic_DNA"/>
</dbReference>
<name>C1EBL7_MICCC</name>
<dbReference type="InterPro" id="IPR018253">
    <property type="entry name" value="DnaJ_domain_CS"/>
</dbReference>
<evidence type="ECO:0000259" key="5">
    <source>
        <dbReference type="PROSITE" id="PS50076"/>
    </source>
</evidence>
<dbReference type="SUPFAM" id="SSF46565">
    <property type="entry name" value="Chaperone J-domain"/>
    <property type="match status" value="1"/>
</dbReference>
<dbReference type="SMART" id="SM00271">
    <property type="entry name" value="DnaJ"/>
    <property type="match status" value="1"/>
</dbReference>
<proteinExistence type="inferred from homology"/>
<evidence type="ECO:0000313" key="7">
    <source>
        <dbReference type="EMBL" id="ACO65744.1"/>
    </source>
</evidence>
<dbReference type="GO" id="GO:0046872">
    <property type="term" value="F:metal ion binding"/>
    <property type="evidence" value="ECO:0007669"/>
    <property type="project" value="UniProtKB-KW"/>
</dbReference>
<dbReference type="InterPro" id="IPR036671">
    <property type="entry name" value="DPH_MB_sf"/>
</dbReference>
<feature type="region of interest" description="Disordered" evidence="4">
    <location>
        <begin position="1"/>
        <end position="25"/>
    </location>
</feature>